<evidence type="ECO:0000259" key="2">
    <source>
        <dbReference type="Pfam" id="PF04892"/>
    </source>
</evidence>
<feature type="transmembrane region" description="Helical" evidence="1">
    <location>
        <begin position="148"/>
        <end position="169"/>
    </location>
</feature>
<dbReference type="InterPro" id="IPR053150">
    <property type="entry name" value="Teicoplanin_resist-assoc"/>
</dbReference>
<keyword evidence="1" id="KW-0472">Membrane</keyword>
<name>A0ABY2YZ77_9LACO</name>
<dbReference type="Pfam" id="PF04892">
    <property type="entry name" value="VanZ"/>
    <property type="match status" value="1"/>
</dbReference>
<proteinExistence type="predicted"/>
<evidence type="ECO:0000313" key="3">
    <source>
        <dbReference type="EMBL" id="TPR16143.1"/>
    </source>
</evidence>
<keyword evidence="1" id="KW-1133">Transmembrane helix</keyword>
<comment type="caution">
    <text evidence="3">The sequence shown here is derived from an EMBL/GenBank/DDBJ whole genome shotgun (WGS) entry which is preliminary data.</text>
</comment>
<dbReference type="InterPro" id="IPR006976">
    <property type="entry name" value="VanZ-like"/>
</dbReference>
<feature type="transmembrane region" description="Helical" evidence="1">
    <location>
        <begin position="81"/>
        <end position="100"/>
    </location>
</feature>
<evidence type="ECO:0000256" key="1">
    <source>
        <dbReference type="SAM" id="Phobius"/>
    </source>
</evidence>
<protein>
    <submittedName>
        <fullName evidence="3">VanZ family protein</fullName>
    </submittedName>
</protein>
<evidence type="ECO:0000313" key="4">
    <source>
        <dbReference type="Proteomes" id="UP000767392"/>
    </source>
</evidence>
<keyword evidence="4" id="KW-1185">Reference proteome</keyword>
<dbReference type="EMBL" id="QUAM01000001">
    <property type="protein sequence ID" value="TPR16143.1"/>
    <property type="molecule type" value="Genomic_DNA"/>
</dbReference>
<sequence>MMLLVLSITWLVRLGEKMKINNQFRLILIFILLLLSLFIAYLVFTPNFPLPLNVGASSLPSLVMVGKAPVVYVPFQELHDMGFWLNVVMTMPVGGLLLLLSNRTIHFNWVLLTGLLTGVLIESIQFILDNTLNGFMRFVDINDVISNAMGVVIGFYALKLLIVILMRIFNK</sequence>
<dbReference type="Proteomes" id="UP000767392">
    <property type="component" value="Unassembled WGS sequence"/>
</dbReference>
<dbReference type="PANTHER" id="PTHR36834">
    <property type="entry name" value="MEMBRANE PROTEIN-RELATED"/>
    <property type="match status" value="1"/>
</dbReference>
<feature type="domain" description="VanZ-like" evidence="2">
    <location>
        <begin position="33"/>
        <end position="160"/>
    </location>
</feature>
<reference evidence="3 4" key="1">
    <citation type="submission" date="2018-08" db="EMBL/GenBank/DDBJ databases">
        <title>Comparative genomics of wild bee and flower associated Lactobacillus reveals potential adaptation to the bee host.</title>
        <authorList>
            <person name="Vuong H.Q."/>
            <person name="Mcfrederick Q.S."/>
        </authorList>
    </citation>
    <scope>NUCLEOTIDE SEQUENCE [LARGE SCALE GENOMIC DNA]</scope>
    <source>
        <strain evidence="3 4">HV_04</strain>
    </source>
</reference>
<feature type="transmembrane region" description="Helical" evidence="1">
    <location>
        <begin position="25"/>
        <end position="44"/>
    </location>
</feature>
<gene>
    <name evidence="3" type="ORF">DY048_01385</name>
</gene>
<organism evidence="3 4">
    <name type="scientific">Apilactobacillus timberlakei</name>
    <dbReference type="NCBI Taxonomy" id="2008380"/>
    <lineage>
        <taxon>Bacteria</taxon>
        <taxon>Bacillati</taxon>
        <taxon>Bacillota</taxon>
        <taxon>Bacilli</taxon>
        <taxon>Lactobacillales</taxon>
        <taxon>Lactobacillaceae</taxon>
        <taxon>Apilactobacillus</taxon>
    </lineage>
</organism>
<dbReference type="PANTHER" id="PTHR36834:SF1">
    <property type="entry name" value="INTEGRAL MEMBRANE PROTEIN"/>
    <property type="match status" value="1"/>
</dbReference>
<keyword evidence="1" id="KW-0812">Transmembrane</keyword>
<feature type="transmembrane region" description="Helical" evidence="1">
    <location>
        <begin position="107"/>
        <end position="128"/>
    </location>
</feature>
<accession>A0ABY2YZ77</accession>